<dbReference type="Gene3D" id="4.10.320.10">
    <property type="entry name" value="E3-binding domain"/>
    <property type="match status" value="1"/>
</dbReference>
<dbReference type="Pfam" id="PF00364">
    <property type="entry name" value="Biotin_lipoyl"/>
    <property type="match status" value="1"/>
</dbReference>
<evidence type="ECO:0000256" key="4">
    <source>
        <dbReference type="ARBA" id="ARBA00007317"/>
    </source>
</evidence>
<dbReference type="SUPFAM" id="SSF51230">
    <property type="entry name" value="Single hybrid motif"/>
    <property type="match status" value="1"/>
</dbReference>
<evidence type="ECO:0000313" key="15">
    <source>
        <dbReference type="EMBL" id="CAG5087051.1"/>
    </source>
</evidence>
<evidence type="ECO:0000256" key="7">
    <source>
        <dbReference type="ARBA" id="ARBA00022823"/>
    </source>
</evidence>
<feature type="region of interest" description="Disordered" evidence="11">
    <location>
        <begin position="82"/>
        <end position="120"/>
    </location>
</feature>
<evidence type="ECO:0000256" key="2">
    <source>
        <dbReference type="ARBA" id="ARBA00004052"/>
    </source>
</evidence>
<protein>
    <recommendedName>
        <fullName evidence="10">Dihydrolipoyllysine-residue succinyltransferase</fullName>
        <ecNumber evidence="10">2.3.1.61</ecNumber>
    </recommendedName>
</protein>
<dbReference type="GO" id="GO:0006099">
    <property type="term" value="P:tricarboxylic acid cycle"/>
    <property type="evidence" value="ECO:0007669"/>
    <property type="project" value="UniProtKB-UniRule"/>
</dbReference>
<dbReference type="InterPro" id="IPR023213">
    <property type="entry name" value="CAT-like_dom_sf"/>
</dbReference>
<comment type="cofactor">
    <cofactor evidence="1">
        <name>(R)-lipoate</name>
        <dbReference type="ChEBI" id="CHEBI:83088"/>
    </cofactor>
</comment>
<evidence type="ECO:0000256" key="6">
    <source>
        <dbReference type="ARBA" id="ARBA00022679"/>
    </source>
</evidence>
<evidence type="ECO:0000256" key="3">
    <source>
        <dbReference type="ARBA" id="ARBA00005145"/>
    </source>
</evidence>
<feature type="compositionally biased region" description="Basic and acidic residues" evidence="11">
    <location>
        <begin position="88"/>
        <end position="98"/>
    </location>
</feature>
<dbReference type="CDD" id="cd06849">
    <property type="entry name" value="lipoyl_domain"/>
    <property type="match status" value="1"/>
</dbReference>
<keyword evidence="6 15" id="KW-0808">Transferase</keyword>
<reference evidence="15" key="1">
    <citation type="submission" date="2021-04" db="EMBL/GenBank/DDBJ databases">
        <authorList>
            <person name="Rodrigo-Torres L."/>
            <person name="Arahal R. D."/>
            <person name="Lucena T."/>
        </authorList>
    </citation>
    <scope>NUCLEOTIDE SEQUENCE</scope>
    <source>
        <strain evidence="15">AS29M-1</strain>
    </source>
</reference>
<dbReference type="InterPro" id="IPR011053">
    <property type="entry name" value="Single_hybrid_motif"/>
</dbReference>
<evidence type="ECO:0000256" key="8">
    <source>
        <dbReference type="ARBA" id="ARBA00023315"/>
    </source>
</evidence>
<dbReference type="SUPFAM" id="SSF47005">
    <property type="entry name" value="Peripheral subunit-binding domain of 2-oxo acid dehydrogenase complex"/>
    <property type="match status" value="1"/>
</dbReference>
<dbReference type="InterPro" id="IPR006255">
    <property type="entry name" value="SucB"/>
</dbReference>
<evidence type="ECO:0000259" key="13">
    <source>
        <dbReference type="Pfam" id="PF00364"/>
    </source>
</evidence>
<dbReference type="Gene3D" id="2.40.50.100">
    <property type="match status" value="1"/>
</dbReference>
<proteinExistence type="inferred from homology"/>
<dbReference type="Gene3D" id="3.30.559.10">
    <property type="entry name" value="Chloramphenicol acetyltransferase-like domain"/>
    <property type="match status" value="1"/>
</dbReference>
<dbReference type="PANTHER" id="PTHR43416">
    <property type="entry name" value="DIHYDROLIPOYLLYSINE-RESIDUE SUCCINYLTRANSFERASE COMPONENT OF 2-OXOGLUTARATE DEHYDROGENASE COMPLEX, MITOCHONDRIAL-RELATED"/>
    <property type="match status" value="1"/>
</dbReference>
<evidence type="ECO:0000259" key="12">
    <source>
        <dbReference type="Pfam" id="PF00198"/>
    </source>
</evidence>
<feature type="domain" description="Lipoyl-binding" evidence="13">
    <location>
        <begin position="5"/>
        <end position="76"/>
    </location>
</feature>
<dbReference type="NCBIfam" id="NF004309">
    <property type="entry name" value="PRK05704.1"/>
    <property type="match status" value="1"/>
</dbReference>
<dbReference type="Proteomes" id="UP000683507">
    <property type="component" value="Chromosome"/>
</dbReference>
<dbReference type="FunFam" id="3.30.559.10:FF:000007">
    <property type="entry name" value="Dihydrolipoamide acetyltransferase component of pyruvate dehydrogenase complex"/>
    <property type="match status" value="1"/>
</dbReference>
<feature type="domain" description="Peripheral subunit-binding (PSBD)" evidence="14">
    <location>
        <begin position="127"/>
        <end position="157"/>
    </location>
</feature>
<keyword evidence="7" id="KW-0450">Lipoyl</keyword>
<dbReference type="NCBIfam" id="TIGR01347">
    <property type="entry name" value="sucB"/>
    <property type="match status" value="1"/>
</dbReference>
<dbReference type="KEGG" id="ptan:CRYO30217_03376"/>
<name>A0A916JR96_9FLAO</name>
<dbReference type="PANTHER" id="PTHR43416:SF5">
    <property type="entry name" value="DIHYDROLIPOYLLYSINE-RESIDUE SUCCINYLTRANSFERASE COMPONENT OF 2-OXOGLUTARATE DEHYDROGENASE COMPLEX, MITOCHONDRIAL"/>
    <property type="match status" value="1"/>
</dbReference>
<dbReference type="InterPro" id="IPR050537">
    <property type="entry name" value="2-oxoacid_dehydrogenase"/>
</dbReference>
<comment type="similarity">
    <text evidence="4">Belongs to the 2-oxoacid dehydrogenase family.</text>
</comment>
<evidence type="ECO:0000313" key="16">
    <source>
        <dbReference type="Proteomes" id="UP000683507"/>
    </source>
</evidence>
<dbReference type="InterPro" id="IPR000089">
    <property type="entry name" value="Biotin_lipoyl"/>
</dbReference>
<dbReference type="EMBL" id="OU015584">
    <property type="protein sequence ID" value="CAG5087051.1"/>
    <property type="molecule type" value="Genomic_DNA"/>
</dbReference>
<evidence type="ECO:0000259" key="14">
    <source>
        <dbReference type="Pfam" id="PF02817"/>
    </source>
</evidence>
<keyword evidence="5" id="KW-0816">Tricarboxylic acid cycle</keyword>
<dbReference type="GO" id="GO:0006554">
    <property type="term" value="P:lysine catabolic process"/>
    <property type="evidence" value="ECO:0007669"/>
    <property type="project" value="UniProtKB-UniRule"/>
</dbReference>
<evidence type="ECO:0000256" key="5">
    <source>
        <dbReference type="ARBA" id="ARBA00022532"/>
    </source>
</evidence>
<evidence type="ECO:0000256" key="11">
    <source>
        <dbReference type="SAM" id="MobiDB-lite"/>
    </source>
</evidence>
<dbReference type="Pfam" id="PF00198">
    <property type="entry name" value="2-oxoacid_dh"/>
    <property type="match status" value="1"/>
</dbReference>
<dbReference type="InterPro" id="IPR004167">
    <property type="entry name" value="PSBD"/>
</dbReference>
<dbReference type="Pfam" id="PF02817">
    <property type="entry name" value="E3_binding"/>
    <property type="match status" value="1"/>
</dbReference>
<comment type="pathway">
    <text evidence="3">Amino-acid degradation; L-lysine degradation via saccharopine pathway; glutaryl-CoA from L-lysine: step 6/6.</text>
</comment>
<sequence length="417" mass="44966">MSVLEMKVPSPGESISEVEIAEWLVSDGDYVFKDQAIAEVDSDKATLELPAEESGTITLKADVGDAVAVGAVVCLIDTSAEPPANAPEVKEEEKKEEVVPSPTPAKASDAPKTEKKDSYAAGTPSVAAAKVAAENNIPVQRIQGTGKDGRITKQDVLAAMAAGFDASATQGWGGSRDTNSKKMSMLRRKIASRLVSVKNETAMLTTFNEVDMKPIMDLRNKYKAQFKETHGVSLGFMSFFTKAVTEALNHFPAVNSMIEGDHMISHNYADIGIAVSSPKGLMVPVVRNAEQMTLFEIEAEIKRLAIKARDGKIAIEEMTGGTFTITNGGVFGSMLSTPIINPPQSAILGMHNIVERPVAINGQVEIRPIMYVALSYDHRIIDGKESVSFLVKVKEMLENPVKMIFGGKEPEEILLNL</sequence>
<dbReference type="AlphaFoldDB" id="A0A916JR96"/>
<comment type="catalytic activity">
    <reaction evidence="9">
        <text>N(6)-[(R)-dihydrolipoyl]-L-lysyl-[protein] + succinyl-CoA = N(6)-[(R)-S(8)-succinyldihydrolipoyl]-L-lysyl-[protein] + CoA</text>
        <dbReference type="Rhea" id="RHEA:15213"/>
        <dbReference type="Rhea" id="RHEA-COMP:10475"/>
        <dbReference type="Rhea" id="RHEA-COMP:20092"/>
        <dbReference type="ChEBI" id="CHEBI:57287"/>
        <dbReference type="ChEBI" id="CHEBI:57292"/>
        <dbReference type="ChEBI" id="CHEBI:83100"/>
        <dbReference type="ChEBI" id="CHEBI:83120"/>
        <dbReference type="EC" id="2.3.1.61"/>
    </reaction>
</comment>
<dbReference type="GO" id="GO:0045252">
    <property type="term" value="C:oxoglutarate dehydrogenase complex"/>
    <property type="evidence" value="ECO:0007669"/>
    <property type="project" value="UniProtKB-UniRule"/>
</dbReference>
<dbReference type="SUPFAM" id="SSF52777">
    <property type="entry name" value="CoA-dependent acyltransferases"/>
    <property type="match status" value="1"/>
</dbReference>
<dbReference type="InterPro" id="IPR001078">
    <property type="entry name" value="2-oxoacid_DH_actylTfrase"/>
</dbReference>
<organism evidence="15 16">
    <name type="scientific">Parvicella tangerina</name>
    <dbReference type="NCBI Taxonomy" id="2829795"/>
    <lineage>
        <taxon>Bacteria</taxon>
        <taxon>Pseudomonadati</taxon>
        <taxon>Bacteroidota</taxon>
        <taxon>Flavobacteriia</taxon>
        <taxon>Flavobacteriales</taxon>
        <taxon>Parvicellaceae</taxon>
        <taxon>Parvicella</taxon>
    </lineage>
</organism>
<evidence type="ECO:0000256" key="9">
    <source>
        <dbReference type="ARBA" id="ARBA00052761"/>
    </source>
</evidence>
<comment type="function">
    <text evidence="2">E2 component of the 2-oxoglutarate dehydrogenase (OGDH) complex which catalyzes the second step in the conversion of 2-oxoglutarate to succinyl-CoA and CO(2).</text>
</comment>
<dbReference type="InterPro" id="IPR036625">
    <property type="entry name" value="E3-bd_dom_sf"/>
</dbReference>
<keyword evidence="16" id="KW-1185">Reference proteome</keyword>
<dbReference type="GO" id="GO:0004149">
    <property type="term" value="F:dihydrolipoyllysine-residue succinyltransferase activity"/>
    <property type="evidence" value="ECO:0007669"/>
    <property type="project" value="UniProtKB-UniRule"/>
</dbReference>
<dbReference type="RefSeq" id="WP_258543555.1">
    <property type="nucleotide sequence ID" value="NZ_OU015584.1"/>
</dbReference>
<keyword evidence="8 15" id="KW-0012">Acyltransferase</keyword>
<dbReference type="EC" id="2.3.1.61" evidence="10"/>
<accession>A0A916JR96</accession>
<gene>
    <name evidence="15" type="primary">sucB</name>
    <name evidence="15" type="ORF">CRYO30217_03376</name>
</gene>
<dbReference type="GO" id="GO:0005829">
    <property type="term" value="C:cytosol"/>
    <property type="evidence" value="ECO:0007669"/>
    <property type="project" value="TreeGrafter"/>
</dbReference>
<feature type="domain" description="2-oxoacid dehydrogenase acyltransferase catalytic" evidence="12">
    <location>
        <begin position="177"/>
        <end position="404"/>
    </location>
</feature>
<feature type="compositionally biased region" description="Basic and acidic residues" evidence="11">
    <location>
        <begin position="109"/>
        <end position="118"/>
    </location>
</feature>
<evidence type="ECO:0000256" key="10">
    <source>
        <dbReference type="NCBIfam" id="TIGR01347"/>
    </source>
</evidence>
<evidence type="ECO:0000256" key="1">
    <source>
        <dbReference type="ARBA" id="ARBA00001938"/>
    </source>
</evidence>